<evidence type="ECO:0000256" key="8">
    <source>
        <dbReference type="ARBA" id="ARBA00023136"/>
    </source>
</evidence>
<dbReference type="PANTHER" id="PTHR38043:SF1">
    <property type="entry name" value="PROTEIN HEMX"/>
    <property type="match status" value="1"/>
</dbReference>
<dbReference type="InterPro" id="IPR005254">
    <property type="entry name" value="Heme_biosyn_assoc_TPR_pro"/>
</dbReference>
<feature type="region of interest" description="Disordered" evidence="10">
    <location>
        <begin position="1"/>
        <end position="32"/>
    </location>
</feature>
<feature type="transmembrane region" description="Helical" evidence="11">
    <location>
        <begin position="39"/>
        <end position="59"/>
    </location>
</feature>
<evidence type="ECO:0000313" key="13">
    <source>
        <dbReference type="EMBL" id="APR04686.1"/>
    </source>
</evidence>
<dbReference type="NCBIfam" id="TIGR00540">
    <property type="entry name" value="TPR_hemY_coli"/>
    <property type="match status" value="1"/>
</dbReference>
<comment type="pathway">
    <text evidence="3">Porphyrin-containing compound metabolism; protoheme biosynthesis.</text>
</comment>
<feature type="domain" description="HemY N-terminal" evidence="12">
    <location>
        <begin position="487"/>
        <end position="591"/>
    </location>
</feature>
<name>A0A1L6FD68_9RHOO</name>
<dbReference type="GO" id="GO:0005886">
    <property type="term" value="C:plasma membrane"/>
    <property type="evidence" value="ECO:0007669"/>
    <property type="project" value="UniProtKB-SubCell"/>
</dbReference>
<accession>A0A1L6FD68</accession>
<dbReference type="Proteomes" id="UP000185739">
    <property type="component" value="Chromosome"/>
</dbReference>
<keyword evidence="5" id="KW-0997">Cell inner membrane</keyword>
<evidence type="ECO:0000256" key="11">
    <source>
        <dbReference type="SAM" id="Phobius"/>
    </source>
</evidence>
<keyword evidence="8 11" id="KW-0472">Membrane</keyword>
<protein>
    <submittedName>
        <fullName evidence="13">Heme biosynthesis TPR protein</fullName>
    </submittedName>
</protein>
<keyword evidence="9" id="KW-0627">Porphyrin biosynthesis</keyword>
<evidence type="ECO:0000256" key="1">
    <source>
        <dbReference type="ARBA" id="ARBA00002962"/>
    </source>
</evidence>
<reference evidence="13 14" key="1">
    <citation type="submission" date="2016-12" db="EMBL/GenBank/DDBJ databases">
        <title>Complete genome sequence of Thauera chlorobenzoica, a Betaproteobacterium degrading haloaromatics anaerobically to CO2 and halides.</title>
        <authorList>
            <person name="Goris T."/>
            <person name="Mergelsberg M."/>
            <person name="Boll M."/>
        </authorList>
    </citation>
    <scope>NUCLEOTIDE SEQUENCE [LARGE SCALE GENOMIC DNA]</scope>
    <source>
        <strain evidence="13 14">3CB1</strain>
    </source>
</reference>
<evidence type="ECO:0000256" key="3">
    <source>
        <dbReference type="ARBA" id="ARBA00004744"/>
    </source>
</evidence>
<feature type="transmembrane region" description="Helical" evidence="11">
    <location>
        <begin position="504"/>
        <end position="523"/>
    </location>
</feature>
<feature type="transmembrane region" description="Helical" evidence="11">
    <location>
        <begin position="464"/>
        <end position="484"/>
    </location>
</feature>
<dbReference type="PANTHER" id="PTHR38043">
    <property type="entry name" value="PROTEIN HEMX"/>
    <property type="match status" value="1"/>
</dbReference>
<evidence type="ECO:0000256" key="2">
    <source>
        <dbReference type="ARBA" id="ARBA00004429"/>
    </source>
</evidence>
<keyword evidence="6 11" id="KW-0812">Transmembrane</keyword>
<dbReference type="Pfam" id="PF07219">
    <property type="entry name" value="HemY_N"/>
    <property type="match status" value="1"/>
</dbReference>
<evidence type="ECO:0000256" key="6">
    <source>
        <dbReference type="ARBA" id="ARBA00022692"/>
    </source>
</evidence>
<dbReference type="InterPro" id="IPR010817">
    <property type="entry name" value="HemY_N"/>
</dbReference>
<evidence type="ECO:0000256" key="10">
    <source>
        <dbReference type="SAM" id="MobiDB-lite"/>
    </source>
</evidence>
<dbReference type="AlphaFoldDB" id="A0A1L6FD68"/>
<dbReference type="UniPathway" id="UPA00252"/>
<dbReference type="GO" id="GO:0042168">
    <property type="term" value="P:heme metabolic process"/>
    <property type="evidence" value="ECO:0007669"/>
    <property type="project" value="InterPro"/>
</dbReference>
<dbReference type="KEGG" id="tcl:Tchl_1832"/>
<keyword evidence="14" id="KW-1185">Reference proteome</keyword>
<comment type="subcellular location">
    <subcellularLocation>
        <location evidence="2">Cell inner membrane</location>
        <topology evidence="2">Multi-pass membrane protein</topology>
    </subcellularLocation>
</comment>
<evidence type="ECO:0000256" key="7">
    <source>
        <dbReference type="ARBA" id="ARBA00022989"/>
    </source>
</evidence>
<keyword evidence="7 11" id="KW-1133">Transmembrane helix</keyword>
<feature type="region of interest" description="Disordered" evidence="10">
    <location>
        <begin position="394"/>
        <end position="455"/>
    </location>
</feature>
<dbReference type="Pfam" id="PF04375">
    <property type="entry name" value="HemX"/>
    <property type="match status" value="1"/>
</dbReference>
<feature type="compositionally biased region" description="Low complexity" evidence="10">
    <location>
        <begin position="434"/>
        <end position="449"/>
    </location>
</feature>
<evidence type="ECO:0000256" key="5">
    <source>
        <dbReference type="ARBA" id="ARBA00022519"/>
    </source>
</evidence>
<evidence type="ECO:0000256" key="4">
    <source>
        <dbReference type="ARBA" id="ARBA00022475"/>
    </source>
</evidence>
<dbReference type="EMBL" id="CP018839">
    <property type="protein sequence ID" value="APR04686.1"/>
    <property type="molecule type" value="Genomic_DNA"/>
</dbReference>
<sequence>MHVPNKDDARDDSARAPGSSADGVPEGAAGAGGQGRSPAAWWALLLALIALAGAGWAIWQVRDTRTQAGALREELAQRLAEGETSAAEARGIVRQQQEVIASLQGKLGVLDAKVEATEGQAAALEALYQEFSRSREDGVIAEVEQAVVLAAQQLQIAGNVEAALIALQEAEARLAIHDRGQLAALRRALARDIDTLKLQPSLDVSGLGLRLERLLERADALPLAFEGQLPVDAAVGRELAPGADEGLAGWVAGAWRAARAVAGDVWHEVRALVRVERLDQTDPVLLAPAQSTFLRENLKIRLLTARLALLARDGRTYEADLAQARAWMERFFDLRDARVRGALLELKELEAVKVRYEPPNLTETFTALRNAQVRGGQPAAEAGRAPAMAAPVVPATPAPEAPVADPAISSGTAPGTDAAPGTPSEAPSDPRPDAPSAAASPAPATDEAAGLPPRPASEGRAMRALIWLIGIFALAVGVAMIAGLNDGYVLVVLSPWRAQISLNLFAVVLVAGVLLIHLLLRLLTRTLALPARVAQWRERRRREKADNALHGAINAFFEGRFSQALKLASAAYATSARAGIAALVAARAAHALQDEERYREWLGHAAEQGKDSEVARLMTEAELALDSRQFDVAASRLQALREGGHKHIAMLRLESRVARALGRWEELIHIVRQLRKHKALSEEQAVPKLRRGHIERMKQLAADPPALAAYWKDIPADELQDRVLVERALALMARAGHAALVRRHTERLLDERWDSALARLYACCAGSDADAGGCLQKAEGWLERHAQDAGLLFALGQLCTRAELWGKAQSYFEASLKLAPAVDAHLALAHLFDTLERPQDAQRHYRAAAELAAGGAARTGS</sequence>
<evidence type="ECO:0000259" key="12">
    <source>
        <dbReference type="Pfam" id="PF07219"/>
    </source>
</evidence>
<evidence type="ECO:0000313" key="14">
    <source>
        <dbReference type="Proteomes" id="UP000185739"/>
    </source>
</evidence>
<dbReference type="SUPFAM" id="SSF48452">
    <property type="entry name" value="TPR-like"/>
    <property type="match status" value="1"/>
</dbReference>
<dbReference type="Gene3D" id="1.25.40.10">
    <property type="entry name" value="Tetratricopeptide repeat domain"/>
    <property type="match status" value="1"/>
</dbReference>
<organism evidence="13 14">
    <name type="scientific">Thauera chlorobenzoica</name>
    <dbReference type="NCBI Taxonomy" id="96773"/>
    <lineage>
        <taxon>Bacteria</taxon>
        <taxon>Pseudomonadati</taxon>
        <taxon>Pseudomonadota</taxon>
        <taxon>Betaproteobacteria</taxon>
        <taxon>Rhodocyclales</taxon>
        <taxon>Zoogloeaceae</taxon>
        <taxon>Thauera</taxon>
    </lineage>
</organism>
<gene>
    <name evidence="13" type="ORF">Tchl_1832</name>
</gene>
<proteinExistence type="predicted"/>
<keyword evidence="4" id="KW-1003">Cell membrane</keyword>
<dbReference type="GO" id="GO:0006779">
    <property type="term" value="P:porphyrin-containing compound biosynthetic process"/>
    <property type="evidence" value="ECO:0007669"/>
    <property type="project" value="UniProtKB-KW"/>
</dbReference>
<evidence type="ECO:0000256" key="9">
    <source>
        <dbReference type="ARBA" id="ARBA00023244"/>
    </source>
</evidence>
<dbReference type="InterPro" id="IPR011990">
    <property type="entry name" value="TPR-like_helical_dom_sf"/>
</dbReference>
<dbReference type="InterPro" id="IPR007470">
    <property type="entry name" value="HemX"/>
</dbReference>
<dbReference type="STRING" id="96773.Tchl_1832"/>
<comment type="function">
    <text evidence="1">Involved in a late step of protoheme IX synthesis.</text>
</comment>
<feature type="compositionally biased region" description="Basic and acidic residues" evidence="10">
    <location>
        <begin position="1"/>
        <end position="14"/>
    </location>
</feature>